<dbReference type="HOGENOM" id="CLU_3004834_0_0_10"/>
<dbReference type="RefSeq" id="WP_015532627.1">
    <property type="nucleotide sequence ID" value="NC_021017.1"/>
</dbReference>
<name>D6D2Y7_9BACE</name>
<dbReference type="KEGG" id="bxy:BXY_38380"/>
<dbReference type="PATRIC" id="fig|657309.4.peg.2797"/>
<gene>
    <name evidence="1" type="ORF">BXY_38380</name>
</gene>
<organism evidence="1 2">
    <name type="scientific">Bacteroides xylanisolvens XB1A</name>
    <dbReference type="NCBI Taxonomy" id="657309"/>
    <lineage>
        <taxon>Bacteria</taxon>
        <taxon>Pseudomonadati</taxon>
        <taxon>Bacteroidota</taxon>
        <taxon>Bacteroidia</taxon>
        <taxon>Bacteroidales</taxon>
        <taxon>Bacteroidaceae</taxon>
        <taxon>Bacteroides</taxon>
    </lineage>
</organism>
<proteinExistence type="predicted"/>
<dbReference type="AlphaFoldDB" id="D6D2Y7"/>
<evidence type="ECO:0000313" key="2">
    <source>
        <dbReference type="Proteomes" id="UP000008795"/>
    </source>
</evidence>
<accession>D6D2Y7</accession>
<dbReference type="GeneID" id="60926035"/>
<evidence type="ECO:0000313" key="1">
    <source>
        <dbReference type="EMBL" id="CBK68789.1"/>
    </source>
</evidence>
<dbReference type="Proteomes" id="UP000008795">
    <property type="component" value="Chromosome"/>
</dbReference>
<sequence>MDIWNTVFIGIHTAAVRHREAAYHPDKELYTKGSGHACHNFISTSNQFDMAVGLHA</sequence>
<dbReference type="EMBL" id="FP929033">
    <property type="protein sequence ID" value="CBK68789.1"/>
    <property type="molecule type" value="Genomic_DNA"/>
</dbReference>
<reference evidence="1 2" key="2">
    <citation type="submission" date="2010-03" db="EMBL/GenBank/DDBJ databases">
        <authorList>
            <person name="Pajon A."/>
        </authorList>
    </citation>
    <scope>NUCLEOTIDE SEQUENCE [LARGE SCALE GENOMIC DNA]</scope>
    <source>
        <strain evidence="1 2">XB1A</strain>
    </source>
</reference>
<reference evidence="1 2" key="1">
    <citation type="submission" date="2010-03" db="EMBL/GenBank/DDBJ databases">
        <title>The genome sequence of Bacteriodes xylanisolvens XB1A.</title>
        <authorList>
            <consortium name="metaHIT consortium -- http://www.metahit.eu/"/>
            <person name="Pajon A."/>
            <person name="Turner K."/>
            <person name="Parkhill J."/>
            <person name="Bernalier A."/>
        </authorList>
    </citation>
    <scope>NUCLEOTIDE SEQUENCE [LARGE SCALE GENOMIC DNA]</scope>
    <source>
        <strain evidence="1 2">XB1A</strain>
    </source>
</reference>
<protein>
    <submittedName>
        <fullName evidence="1">Uncharacterized protein</fullName>
    </submittedName>
</protein>